<gene>
    <name evidence="3" type="ORF">QTP81_11205</name>
</gene>
<dbReference type="Pfam" id="PF03960">
    <property type="entry name" value="ArsC"/>
    <property type="match status" value="1"/>
</dbReference>
<evidence type="ECO:0000313" key="3">
    <source>
        <dbReference type="EMBL" id="MDM7861165.1"/>
    </source>
</evidence>
<dbReference type="NCBIfam" id="NF008107">
    <property type="entry name" value="PRK10853.1"/>
    <property type="match status" value="1"/>
</dbReference>
<evidence type="ECO:0000313" key="4">
    <source>
        <dbReference type="Proteomes" id="UP001234343"/>
    </source>
</evidence>
<dbReference type="Gene3D" id="3.40.30.10">
    <property type="entry name" value="Glutaredoxin"/>
    <property type="match status" value="1"/>
</dbReference>
<dbReference type="Proteomes" id="UP001234343">
    <property type="component" value="Unassembled WGS sequence"/>
</dbReference>
<comment type="similarity">
    <text evidence="1 2">Belongs to the ArsC family.</text>
</comment>
<dbReference type="SUPFAM" id="SSF52833">
    <property type="entry name" value="Thioredoxin-like"/>
    <property type="match status" value="1"/>
</dbReference>
<dbReference type="RefSeq" id="WP_289365551.1">
    <property type="nucleotide sequence ID" value="NZ_JAUCBP010000007.1"/>
</dbReference>
<comment type="caution">
    <text evidence="3">The sequence shown here is derived from an EMBL/GenBank/DDBJ whole genome shotgun (WGS) entry which is preliminary data.</text>
</comment>
<dbReference type="EMBL" id="JAUCBP010000007">
    <property type="protein sequence ID" value="MDM7861165.1"/>
    <property type="molecule type" value="Genomic_DNA"/>
</dbReference>
<dbReference type="PANTHER" id="PTHR30041:SF8">
    <property type="entry name" value="PROTEIN YFFB"/>
    <property type="match status" value="1"/>
</dbReference>
<accession>A0ABT7SYC3</accession>
<dbReference type="InterPro" id="IPR006660">
    <property type="entry name" value="Arsenate_reductase-like"/>
</dbReference>
<organism evidence="3 4">
    <name type="scientific">Alteromonas arenosi</name>
    <dbReference type="NCBI Taxonomy" id="3055817"/>
    <lineage>
        <taxon>Bacteria</taxon>
        <taxon>Pseudomonadati</taxon>
        <taxon>Pseudomonadota</taxon>
        <taxon>Gammaproteobacteria</taxon>
        <taxon>Alteromonadales</taxon>
        <taxon>Alteromonadaceae</taxon>
        <taxon>Alteromonas/Salinimonas group</taxon>
        <taxon>Alteromonas</taxon>
    </lineage>
</organism>
<dbReference type="InterPro" id="IPR006504">
    <property type="entry name" value="Tscrpt_reg_Spx/MgsR"/>
</dbReference>
<dbReference type="PROSITE" id="PS51353">
    <property type="entry name" value="ARSC"/>
    <property type="match status" value="1"/>
</dbReference>
<protein>
    <submittedName>
        <fullName evidence="3">ArsC family reductase</fullName>
    </submittedName>
</protein>
<proteinExistence type="inferred from homology"/>
<keyword evidence="4" id="KW-1185">Reference proteome</keyword>
<dbReference type="CDD" id="cd03035">
    <property type="entry name" value="ArsC_Yffb"/>
    <property type="match status" value="1"/>
</dbReference>
<reference evidence="3 4" key="1">
    <citation type="submission" date="2023-06" db="EMBL/GenBank/DDBJ databases">
        <title>Alteromonas sp. ASW11-36 isolated from intertidal sand.</title>
        <authorList>
            <person name="Li Y."/>
        </authorList>
    </citation>
    <scope>NUCLEOTIDE SEQUENCE [LARGE SCALE GENOMIC DNA]</scope>
    <source>
        <strain evidence="3 4">ASW11-36</strain>
    </source>
</reference>
<sequence length="116" mass="13385">MTITLYGIKNCDTVKKARKWFEQQNIEYVFHDFRVDGIEQDWVSSTAKRIPWDTLLNKRGTTYRQLDDATKNTIDEALAIQLMAEQPTLIKRPVVLSDSVALVGFKADQYAELFAQ</sequence>
<name>A0ABT7SYC3_9ALTE</name>
<dbReference type="NCBIfam" id="TIGR01617">
    <property type="entry name" value="arsC_related"/>
    <property type="match status" value="1"/>
</dbReference>
<evidence type="ECO:0000256" key="1">
    <source>
        <dbReference type="ARBA" id="ARBA00007198"/>
    </source>
</evidence>
<dbReference type="PANTHER" id="PTHR30041">
    <property type="entry name" value="ARSENATE REDUCTASE"/>
    <property type="match status" value="1"/>
</dbReference>
<evidence type="ECO:0000256" key="2">
    <source>
        <dbReference type="PROSITE-ProRule" id="PRU01282"/>
    </source>
</evidence>
<dbReference type="InterPro" id="IPR036249">
    <property type="entry name" value="Thioredoxin-like_sf"/>
</dbReference>